<dbReference type="Proteomes" id="UP000073492">
    <property type="component" value="Unassembled WGS sequence"/>
</dbReference>
<comment type="caution">
    <text evidence="1">The sequence shown here is derived from an EMBL/GenBank/DDBJ whole genome shotgun (WGS) entry which is preliminary data.</text>
</comment>
<dbReference type="OrthoDB" id="3643980at2759"/>
<protein>
    <submittedName>
        <fullName evidence="1">Uncharacterized protein</fullName>
    </submittedName>
</protein>
<keyword evidence="2" id="KW-1185">Reference proteome</keyword>
<evidence type="ECO:0000313" key="1">
    <source>
        <dbReference type="EMBL" id="KXT16725.1"/>
    </source>
</evidence>
<evidence type="ECO:0000313" key="2">
    <source>
        <dbReference type="Proteomes" id="UP000073492"/>
    </source>
</evidence>
<proteinExistence type="predicted"/>
<accession>A0A139IPW7</accession>
<gene>
    <name evidence="1" type="ORF">AC579_5281</name>
</gene>
<reference evidence="1 2" key="1">
    <citation type="submission" date="2015-07" db="EMBL/GenBank/DDBJ databases">
        <title>Comparative genomics of the Sigatoka disease complex on banana suggests a link between parallel evolutionary changes in Pseudocercospora fijiensis and Pseudocercospora eumusae and increased virulence on the banana host.</title>
        <authorList>
            <person name="Chang T.-C."/>
            <person name="Salvucci A."/>
            <person name="Crous P.W."/>
            <person name="Stergiopoulos I."/>
        </authorList>
    </citation>
    <scope>NUCLEOTIDE SEQUENCE [LARGE SCALE GENOMIC DNA]</scope>
    <source>
        <strain evidence="1 2">CBS 116634</strain>
    </source>
</reference>
<name>A0A139IPW7_9PEZI</name>
<dbReference type="EMBL" id="LFZO01000031">
    <property type="protein sequence ID" value="KXT16725.1"/>
    <property type="molecule type" value="Genomic_DNA"/>
</dbReference>
<dbReference type="AlphaFoldDB" id="A0A139IPW7"/>
<organism evidence="1 2">
    <name type="scientific">Pseudocercospora musae</name>
    <dbReference type="NCBI Taxonomy" id="113226"/>
    <lineage>
        <taxon>Eukaryota</taxon>
        <taxon>Fungi</taxon>
        <taxon>Dikarya</taxon>
        <taxon>Ascomycota</taxon>
        <taxon>Pezizomycotina</taxon>
        <taxon>Dothideomycetes</taxon>
        <taxon>Dothideomycetidae</taxon>
        <taxon>Mycosphaerellales</taxon>
        <taxon>Mycosphaerellaceae</taxon>
        <taxon>Pseudocercospora</taxon>
    </lineage>
</organism>
<sequence>MPPYTAPGPPSGSFATDLRTPHQKRERLDFLRRSVLRDQYLVERIEEHLPTRYQKFALLNAVHARDGYVQLVRPGAMPLRRIAALVLRRIDPALAAQYATLQTDQQRRSFVHVNIDIDNPSHQQEMKRFLCEVFDGTAVLPGGAVNRCSNCWKCAVKFHVDGTIRRCKQCAKQYFLSVKHTNESLDRRCCGFPCENPPMSHEPLRLRTDTTPFQNVAGFPIFFELEIEETQAKDIYGAAAWERLLDLPLATLKQNWLVYAISSYVEWSASIDAVYFQGAFSQEVTDFADSRVVLKQLHQSTGTTLDLYCPLDAYGFWAADTLLWQDFEVNHWWELLWDEWNMDVTLEDFRLEQVRGDLGGLQSPQMLFMTGNDPSYRPCHNAYARMILLNKQRITPYGGVPLDWCDAMPITESCYCNGCMGLQPAFSTVDQAFILEAHYSECNFEGDELDGELVRVFSRYRTVLTSMIRREAMDMYQDCSIQPWREWIELICEGPVVDRKKNLTTLGLEIRASAPFNQDYQNIEAWDLGFHTRQKARFMVHLGAEEYWRTFMISPLFARLTQAYLKDKRALILVPNAVLSQSLRHHGLKDYTPGWIEDACKLPKVQVQFGAFDAQLVSSSLELMTPSKRIAIIKWNLDDILQSANAIRKCKGLSIPKTLETVCMKDVYDNSAERLLETRTKAI</sequence>